<name>A0ABV0XXD8_9TELE</name>
<evidence type="ECO:0000313" key="1">
    <source>
        <dbReference type="EMBL" id="MEQ2286140.1"/>
    </source>
</evidence>
<accession>A0ABV0XXD8</accession>
<dbReference type="Proteomes" id="UP001469553">
    <property type="component" value="Unassembled WGS sequence"/>
</dbReference>
<comment type="caution">
    <text evidence="1">The sequence shown here is derived from an EMBL/GenBank/DDBJ whole genome shotgun (WGS) entry which is preliminary data.</text>
</comment>
<gene>
    <name evidence="1" type="ORF">AMECASPLE_039139</name>
</gene>
<proteinExistence type="predicted"/>
<protein>
    <submittedName>
        <fullName evidence="1">Uncharacterized protein</fullName>
    </submittedName>
</protein>
<keyword evidence="2" id="KW-1185">Reference proteome</keyword>
<reference evidence="1 2" key="1">
    <citation type="submission" date="2021-06" db="EMBL/GenBank/DDBJ databases">
        <authorList>
            <person name="Palmer J.M."/>
        </authorList>
    </citation>
    <scope>NUCLEOTIDE SEQUENCE [LARGE SCALE GENOMIC DNA]</scope>
    <source>
        <strain evidence="1 2">AS_MEX2019</strain>
        <tissue evidence="1">Muscle</tissue>
    </source>
</reference>
<sequence length="114" mass="12902">MLVFLLSDVEYVPIHGLDPSKDSVYVGWVLHRPLKPRRPEVSSCGLGWSSLTAGKAGEASRQLLRFWRCGPPWLPLLDQSASTRNESWEMMDRKGYSRPILQIGQKKDTFVGCI</sequence>
<organism evidence="1 2">
    <name type="scientific">Ameca splendens</name>
    <dbReference type="NCBI Taxonomy" id="208324"/>
    <lineage>
        <taxon>Eukaryota</taxon>
        <taxon>Metazoa</taxon>
        <taxon>Chordata</taxon>
        <taxon>Craniata</taxon>
        <taxon>Vertebrata</taxon>
        <taxon>Euteleostomi</taxon>
        <taxon>Actinopterygii</taxon>
        <taxon>Neopterygii</taxon>
        <taxon>Teleostei</taxon>
        <taxon>Neoteleostei</taxon>
        <taxon>Acanthomorphata</taxon>
        <taxon>Ovalentaria</taxon>
        <taxon>Atherinomorphae</taxon>
        <taxon>Cyprinodontiformes</taxon>
        <taxon>Goodeidae</taxon>
        <taxon>Ameca</taxon>
    </lineage>
</organism>
<evidence type="ECO:0000313" key="2">
    <source>
        <dbReference type="Proteomes" id="UP001469553"/>
    </source>
</evidence>
<dbReference type="EMBL" id="JAHRIP010017237">
    <property type="protein sequence ID" value="MEQ2286140.1"/>
    <property type="molecule type" value="Genomic_DNA"/>
</dbReference>